<proteinExistence type="predicted"/>
<gene>
    <name evidence="1" type="ORF">GA0116948_1186</name>
</gene>
<evidence type="ECO:0000313" key="2">
    <source>
        <dbReference type="Proteomes" id="UP000242818"/>
    </source>
</evidence>
<keyword evidence="2" id="KW-1185">Reference proteome</keyword>
<accession>A0A1C4FXD3</accession>
<dbReference type="STRING" id="1335309.GA0116948_1186"/>
<name>A0A1C4FXD3_9BACT</name>
<evidence type="ECO:0000313" key="1">
    <source>
        <dbReference type="EMBL" id="SCC60516.1"/>
    </source>
</evidence>
<dbReference type="AlphaFoldDB" id="A0A1C4FXD3"/>
<dbReference type="Proteomes" id="UP000242818">
    <property type="component" value="Unassembled WGS sequence"/>
</dbReference>
<reference evidence="1 2" key="1">
    <citation type="submission" date="2016-08" db="EMBL/GenBank/DDBJ databases">
        <authorList>
            <person name="Seilhamer J.J."/>
        </authorList>
    </citation>
    <scope>NUCLEOTIDE SEQUENCE [LARGE SCALE GENOMIC DNA]</scope>
    <source>
        <strain evidence="1 2">A37T2</strain>
    </source>
</reference>
<dbReference type="RefSeq" id="WP_165798510.1">
    <property type="nucleotide sequence ID" value="NZ_FMAR01000018.1"/>
</dbReference>
<protein>
    <submittedName>
        <fullName evidence="1">Uncharacterized protein</fullName>
    </submittedName>
</protein>
<sequence length="103" mass="12032">MMVSAGEWNENEQNIRIDQGENVLYGWKIKYDLFFNFSGNGQTKLMLLFNLSLFDEESNSYMNARFVLLAGNLLQNPQVVINPDMLMPQREQETATLWTNDFE</sequence>
<dbReference type="EMBL" id="FMAR01000018">
    <property type="protein sequence ID" value="SCC60516.1"/>
    <property type="molecule type" value="Genomic_DNA"/>
</dbReference>
<organism evidence="1 2">
    <name type="scientific">Chitinophaga costaii</name>
    <dbReference type="NCBI Taxonomy" id="1335309"/>
    <lineage>
        <taxon>Bacteria</taxon>
        <taxon>Pseudomonadati</taxon>
        <taxon>Bacteroidota</taxon>
        <taxon>Chitinophagia</taxon>
        <taxon>Chitinophagales</taxon>
        <taxon>Chitinophagaceae</taxon>
        <taxon>Chitinophaga</taxon>
    </lineage>
</organism>